<evidence type="ECO:0000259" key="4">
    <source>
        <dbReference type="Pfam" id="PF00725"/>
    </source>
</evidence>
<evidence type="ECO:0000313" key="7">
    <source>
        <dbReference type="Proteomes" id="UP000179129"/>
    </source>
</evidence>
<dbReference type="SUPFAM" id="SSF48179">
    <property type="entry name" value="6-phosphogluconate dehydrogenase C-terminal domain-like"/>
    <property type="match status" value="1"/>
</dbReference>
<comment type="similarity">
    <text evidence="1">Belongs to the 3-hydroxyacyl-CoA dehydrogenase family.</text>
</comment>
<dbReference type="Proteomes" id="UP000179129">
    <property type="component" value="Unassembled WGS sequence"/>
</dbReference>
<dbReference type="GO" id="GO:0016616">
    <property type="term" value="F:oxidoreductase activity, acting on the CH-OH group of donors, NAD or NADP as acceptor"/>
    <property type="evidence" value="ECO:0007669"/>
    <property type="project" value="InterPro"/>
</dbReference>
<gene>
    <name evidence="6" type="ORF">A3F83_13270</name>
</gene>
<dbReference type="Pfam" id="PF00725">
    <property type="entry name" value="3HCDH"/>
    <property type="match status" value="1"/>
</dbReference>
<dbReference type="Pfam" id="PF02737">
    <property type="entry name" value="3HCDH_N"/>
    <property type="match status" value="1"/>
</dbReference>
<dbReference type="InterPro" id="IPR013328">
    <property type="entry name" value="6PGD_dom2"/>
</dbReference>
<dbReference type="InterPro" id="IPR006180">
    <property type="entry name" value="3-OHacyl-CoA_DH_CS"/>
</dbReference>
<dbReference type="GO" id="GO:0070403">
    <property type="term" value="F:NAD+ binding"/>
    <property type="evidence" value="ECO:0007669"/>
    <property type="project" value="InterPro"/>
</dbReference>
<name>A0A1F5YQZ2_9BACT</name>
<dbReference type="InterPro" id="IPR006176">
    <property type="entry name" value="3-OHacyl-CoA_DH_NAD-bd"/>
</dbReference>
<dbReference type="Gene3D" id="3.40.50.720">
    <property type="entry name" value="NAD(P)-binding Rossmann-like Domain"/>
    <property type="match status" value="1"/>
</dbReference>
<evidence type="ECO:0000256" key="2">
    <source>
        <dbReference type="ARBA" id="ARBA00023002"/>
    </source>
</evidence>
<feature type="domain" description="3-hydroxyacyl-CoA dehydrogenase C-terminal" evidence="4">
    <location>
        <begin position="193"/>
        <end position="291"/>
    </location>
</feature>
<feature type="domain" description="3-hydroxyacyl-CoA dehydrogenase NAD binding" evidence="5">
    <location>
        <begin position="12"/>
        <end position="186"/>
    </location>
</feature>
<reference evidence="6 7" key="1">
    <citation type="journal article" date="2016" name="Nat. Commun.">
        <title>Thousands of microbial genomes shed light on interconnected biogeochemical processes in an aquifer system.</title>
        <authorList>
            <person name="Anantharaman K."/>
            <person name="Brown C.T."/>
            <person name="Hug L.A."/>
            <person name="Sharon I."/>
            <person name="Castelle C.J."/>
            <person name="Probst A.J."/>
            <person name="Thomas B.C."/>
            <person name="Singh A."/>
            <person name="Wilkins M.J."/>
            <person name="Karaoz U."/>
            <person name="Brodie E.L."/>
            <person name="Williams K.H."/>
            <person name="Hubbard S.S."/>
            <person name="Banfield J.F."/>
        </authorList>
    </citation>
    <scope>NUCLEOTIDE SEQUENCE [LARGE SCALE GENOMIC DNA]</scope>
</reference>
<dbReference type="EMBL" id="MFIX01000181">
    <property type="protein sequence ID" value="OGG02618.1"/>
    <property type="molecule type" value="Genomic_DNA"/>
</dbReference>
<dbReference type="InterPro" id="IPR008927">
    <property type="entry name" value="6-PGluconate_DH-like_C_sf"/>
</dbReference>
<dbReference type="PROSITE" id="PS00067">
    <property type="entry name" value="3HCDH"/>
    <property type="match status" value="1"/>
</dbReference>
<sequence length="323" mass="36428">MPKVSKKTPDPVGLIGLGLMGQGIASSLIANGFKVVAFSRSPEREIQSRQRIAEALEQLVERKFIERSAAAGWPERFVFVRSLEALKGCPFIIETVKEDLKLKLEIYRKLEAFLPAGTVIASNTSSLPISILQEGRKHPGRFIGMHWAEPAEITRYQEIIKGRQTSARAVKLTVRLAERCGKEPSVLNFDIRGFISNRLMYAMMREACHLVEAGVADIETVDRSFRNDIGWWATLAGPFRWMDLTGIPAYATVMEGLFPELSNARTVPKIMKVTAEGGAQGITNLKGFYEYDKESAHAWEKAWMDFTYDIRKLVEKYEERVKP</sequence>
<dbReference type="Gene3D" id="1.10.1040.10">
    <property type="entry name" value="N-(1-d-carboxylethyl)-l-norvaline Dehydrogenase, domain 2"/>
    <property type="match status" value="1"/>
</dbReference>
<keyword evidence="2" id="KW-0560">Oxidoreductase</keyword>
<protein>
    <recommendedName>
        <fullName evidence="8">3-hydroxybutyryl-CoA dehydrogenase</fullName>
    </recommendedName>
</protein>
<dbReference type="InterPro" id="IPR006108">
    <property type="entry name" value="3HC_DH_C"/>
</dbReference>
<accession>A0A1F5YQZ2</accession>
<dbReference type="AlphaFoldDB" id="A0A1F5YQZ2"/>
<feature type="site" description="Important for catalytic activity" evidence="3">
    <location>
        <position position="146"/>
    </location>
</feature>
<dbReference type="SUPFAM" id="SSF51735">
    <property type="entry name" value="NAD(P)-binding Rossmann-fold domains"/>
    <property type="match status" value="1"/>
</dbReference>
<dbReference type="PIRSF" id="PIRSF000105">
    <property type="entry name" value="HCDH"/>
    <property type="match status" value="1"/>
</dbReference>
<evidence type="ECO:0000313" key="6">
    <source>
        <dbReference type="EMBL" id="OGG02618.1"/>
    </source>
</evidence>
<dbReference type="STRING" id="1817867.A3F83_13270"/>
<comment type="caution">
    <text evidence="6">The sequence shown here is derived from an EMBL/GenBank/DDBJ whole genome shotgun (WGS) entry which is preliminary data.</text>
</comment>
<dbReference type="PANTHER" id="PTHR48075">
    <property type="entry name" value="3-HYDROXYACYL-COA DEHYDROGENASE FAMILY PROTEIN"/>
    <property type="match status" value="1"/>
</dbReference>
<dbReference type="PANTHER" id="PTHR48075:SF5">
    <property type="entry name" value="3-HYDROXYBUTYRYL-COA DEHYDROGENASE"/>
    <property type="match status" value="1"/>
</dbReference>
<dbReference type="InterPro" id="IPR036291">
    <property type="entry name" value="NAD(P)-bd_dom_sf"/>
</dbReference>
<evidence type="ECO:0000259" key="5">
    <source>
        <dbReference type="Pfam" id="PF02737"/>
    </source>
</evidence>
<evidence type="ECO:0008006" key="8">
    <source>
        <dbReference type="Google" id="ProtNLM"/>
    </source>
</evidence>
<proteinExistence type="inferred from homology"/>
<evidence type="ECO:0000256" key="1">
    <source>
        <dbReference type="ARBA" id="ARBA00009463"/>
    </source>
</evidence>
<dbReference type="InterPro" id="IPR022694">
    <property type="entry name" value="3-OHacyl-CoA_DH"/>
</dbReference>
<organism evidence="6 7">
    <name type="scientific">Candidatus Glassbacteria bacterium RIFCSPLOWO2_12_FULL_58_11</name>
    <dbReference type="NCBI Taxonomy" id="1817867"/>
    <lineage>
        <taxon>Bacteria</taxon>
        <taxon>Candidatus Glassiibacteriota</taxon>
    </lineage>
</organism>
<dbReference type="GO" id="GO:0006631">
    <property type="term" value="P:fatty acid metabolic process"/>
    <property type="evidence" value="ECO:0007669"/>
    <property type="project" value="InterPro"/>
</dbReference>
<evidence type="ECO:0000256" key="3">
    <source>
        <dbReference type="PIRSR" id="PIRSR000105-1"/>
    </source>
</evidence>